<organism evidence="1 2">
    <name type="scientific">Cylindrotheca closterium</name>
    <dbReference type="NCBI Taxonomy" id="2856"/>
    <lineage>
        <taxon>Eukaryota</taxon>
        <taxon>Sar</taxon>
        <taxon>Stramenopiles</taxon>
        <taxon>Ochrophyta</taxon>
        <taxon>Bacillariophyta</taxon>
        <taxon>Bacillariophyceae</taxon>
        <taxon>Bacillariophycidae</taxon>
        <taxon>Bacillariales</taxon>
        <taxon>Bacillariaceae</taxon>
        <taxon>Cylindrotheca</taxon>
    </lineage>
</organism>
<keyword evidence="2" id="KW-1185">Reference proteome</keyword>
<feature type="non-terminal residue" evidence="1">
    <location>
        <position position="127"/>
    </location>
</feature>
<dbReference type="Proteomes" id="UP001295423">
    <property type="component" value="Unassembled WGS sequence"/>
</dbReference>
<dbReference type="EMBL" id="CAKOGP040001329">
    <property type="protein sequence ID" value="CAJ1945064.1"/>
    <property type="molecule type" value="Genomic_DNA"/>
</dbReference>
<proteinExistence type="predicted"/>
<dbReference type="AlphaFoldDB" id="A0AAD2CVS9"/>
<accession>A0AAD2CVS9</accession>
<gene>
    <name evidence="1" type="ORF">CYCCA115_LOCUS9209</name>
</gene>
<sequence length="127" mass="14890">MKKTRLCTAWKKTTAELEVALAAEQRAYKQAKHQATQLRWDFLTVQTTDAKKKKWKSQTAHDRFLWLRRMKQREEARRRRCAQQKGFTGGLRAIQIEEQLPDGTSQLRTITDRALVEEGCMQENAAR</sequence>
<evidence type="ECO:0000313" key="1">
    <source>
        <dbReference type="EMBL" id="CAJ1945064.1"/>
    </source>
</evidence>
<evidence type="ECO:0000313" key="2">
    <source>
        <dbReference type="Proteomes" id="UP001295423"/>
    </source>
</evidence>
<protein>
    <submittedName>
        <fullName evidence="1">Uncharacterized protein</fullName>
    </submittedName>
</protein>
<comment type="caution">
    <text evidence="1">The sequence shown here is derived from an EMBL/GenBank/DDBJ whole genome shotgun (WGS) entry which is preliminary data.</text>
</comment>
<reference evidence="1" key="1">
    <citation type="submission" date="2023-08" db="EMBL/GenBank/DDBJ databases">
        <authorList>
            <person name="Audoor S."/>
            <person name="Bilcke G."/>
        </authorList>
    </citation>
    <scope>NUCLEOTIDE SEQUENCE</scope>
</reference>
<name>A0AAD2CVS9_9STRA</name>